<protein>
    <recommendedName>
        <fullName evidence="3">PD-(D/E)XK nuclease superfamily protein</fullName>
    </recommendedName>
</protein>
<name>A0A256A4P7_9FLAO</name>
<organism evidence="1 2">
    <name type="scientific">Flavobacterium aurantiibacter</name>
    <dbReference type="NCBI Taxonomy" id="2023067"/>
    <lineage>
        <taxon>Bacteria</taxon>
        <taxon>Pseudomonadati</taxon>
        <taxon>Bacteroidota</taxon>
        <taxon>Flavobacteriia</taxon>
        <taxon>Flavobacteriales</taxon>
        <taxon>Flavobacteriaceae</taxon>
        <taxon>Flavobacterium</taxon>
    </lineage>
</organism>
<reference evidence="1 2" key="1">
    <citation type="submission" date="2017-07" db="EMBL/GenBank/DDBJ databases">
        <title>Flavobacterium cyanobacteriorum sp. nov., isolated from cyanobacterial aggregates in a eutrophic lake.</title>
        <authorList>
            <person name="Cai H."/>
        </authorList>
    </citation>
    <scope>NUCLEOTIDE SEQUENCE [LARGE SCALE GENOMIC DNA]</scope>
    <source>
        <strain evidence="1 2">TH167</strain>
    </source>
</reference>
<dbReference type="EMBL" id="NOXX01000122">
    <property type="protein sequence ID" value="OYQ48619.1"/>
    <property type="molecule type" value="Genomic_DNA"/>
</dbReference>
<dbReference type="RefSeq" id="WP_094485118.1">
    <property type="nucleotide sequence ID" value="NZ_NOXX01000122.1"/>
</dbReference>
<evidence type="ECO:0000313" key="1">
    <source>
        <dbReference type="EMBL" id="OYQ48619.1"/>
    </source>
</evidence>
<evidence type="ECO:0000313" key="2">
    <source>
        <dbReference type="Proteomes" id="UP000216035"/>
    </source>
</evidence>
<evidence type="ECO:0008006" key="3">
    <source>
        <dbReference type="Google" id="ProtNLM"/>
    </source>
</evidence>
<dbReference type="InterPro" id="IPR029470">
    <property type="entry name" value="PDDEXK_4"/>
</dbReference>
<sequence length="371" mass="43705">MNLSELQDFLNQNEIPSIKGKPKTFLEITKQPHYENVWSNIYAFYLDYNGVHKLKDLFIKCLLEIINASPLAKNNLVFDSFSNYKITTEYSTINQKRIDIVLQNKDYAIIIENKVRHHLNNDLNEYFNEINASEKVGVVLSLQPISDISHKRFINITHLEFVNKILQNLGSYLLNGNEKYIVFLKDFCQNIINLSHPIMEKDNIEFYYKNQERINHLVSFKYKLREHIVEQVKDAGNRLEEVSKYEPRVNSFNDNRLVYYVSKKNKNLMITVVYEDLLKSDKMYIAVEMQGDLLRNRTAYNQIEFTPAESEIAFSDNFKNTSYTWAHFAVIHYHPTVTEIANLSQFIIDKLRNDNLLAIFLKLEAFISKNE</sequence>
<dbReference type="OrthoDB" id="1099676at2"/>
<proteinExistence type="predicted"/>
<gene>
    <name evidence="1" type="ORF">CHX27_02125</name>
</gene>
<dbReference type="Proteomes" id="UP000216035">
    <property type="component" value="Unassembled WGS sequence"/>
</dbReference>
<comment type="caution">
    <text evidence="1">The sequence shown here is derived from an EMBL/GenBank/DDBJ whole genome shotgun (WGS) entry which is preliminary data.</text>
</comment>
<dbReference type="AlphaFoldDB" id="A0A256A4P7"/>
<accession>A0A256A4P7</accession>
<keyword evidence="2" id="KW-1185">Reference proteome</keyword>
<dbReference type="Pfam" id="PF14281">
    <property type="entry name" value="PDDEXK_4"/>
    <property type="match status" value="1"/>
</dbReference>